<dbReference type="InParanoid" id="J9DVR2"/>
<feature type="transmembrane region" description="Helical" evidence="1">
    <location>
        <begin position="104"/>
        <end position="125"/>
    </location>
</feature>
<comment type="caution">
    <text evidence="2">The sequence shown here is derived from an EMBL/GenBank/DDBJ whole genome shotgun (WGS) entry which is preliminary data.</text>
</comment>
<evidence type="ECO:0000313" key="2">
    <source>
        <dbReference type="EMBL" id="EJW05372.1"/>
    </source>
</evidence>
<feature type="transmembrane region" description="Helical" evidence="1">
    <location>
        <begin position="31"/>
        <end position="52"/>
    </location>
</feature>
<dbReference type="VEuPathDB" id="MicrosporidiaDB:EDEG_00598"/>
<protein>
    <submittedName>
        <fullName evidence="2">Uncharacterized protein</fullName>
    </submittedName>
</protein>
<dbReference type="Proteomes" id="UP000003163">
    <property type="component" value="Unassembled WGS sequence"/>
</dbReference>
<name>J9DVR2_EDHAE</name>
<evidence type="ECO:0000313" key="3">
    <source>
        <dbReference type="Proteomes" id="UP000003163"/>
    </source>
</evidence>
<proteinExistence type="predicted"/>
<organism evidence="2 3">
    <name type="scientific">Edhazardia aedis (strain USNM 41457)</name>
    <name type="common">Microsporidian parasite</name>
    <dbReference type="NCBI Taxonomy" id="1003232"/>
    <lineage>
        <taxon>Eukaryota</taxon>
        <taxon>Fungi</taxon>
        <taxon>Fungi incertae sedis</taxon>
        <taxon>Microsporidia</taxon>
        <taxon>Edhazardia</taxon>
    </lineage>
</organism>
<sequence>MKSEDKKIYICKFFLNLFCFSVSLMNIEFSFVYFVPLVMTAMVNALPIYMIITKSKQFQKRYHKKRFKMTRKNHILFGAFEITSNFIFYILFGCEYDKIKVKSLFYIVLLIHMAAIITSDVLLLYGLSKIIPKKSANTKNIFEMGIIQGQVLKDGIVVLDDAEIVQILDRINEMVVVRKGNGDEYTIRGSILKTLNKDI</sequence>
<evidence type="ECO:0000256" key="1">
    <source>
        <dbReference type="SAM" id="Phobius"/>
    </source>
</evidence>
<keyword evidence="3" id="KW-1185">Reference proteome</keyword>
<gene>
    <name evidence="2" type="ORF">EDEG_00598</name>
</gene>
<keyword evidence="1" id="KW-0472">Membrane</keyword>
<dbReference type="HOGENOM" id="CLU_1372199_0_0_1"/>
<keyword evidence="1" id="KW-1133">Transmembrane helix</keyword>
<feature type="transmembrane region" description="Helical" evidence="1">
    <location>
        <begin position="73"/>
        <end position="92"/>
    </location>
</feature>
<dbReference type="EMBL" id="AFBI03000007">
    <property type="protein sequence ID" value="EJW05372.1"/>
    <property type="molecule type" value="Genomic_DNA"/>
</dbReference>
<feature type="transmembrane region" description="Helical" evidence="1">
    <location>
        <begin position="7"/>
        <end position="25"/>
    </location>
</feature>
<reference evidence="2 3" key="1">
    <citation type="submission" date="2011-08" db="EMBL/GenBank/DDBJ databases">
        <authorList>
            <person name="Liu Z.J."/>
            <person name="Shi F.L."/>
            <person name="Lu J.Q."/>
            <person name="Li M."/>
            <person name="Wang Z.L."/>
        </authorList>
    </citation>
    <scope>NUCLEOTIDE SEQUENCE [LARGE SCALE GENOMIC DNA]</scope>
    <source>
        <strain evidence="2 3">USNM 41457</strain>
    </source>
</reference>
<dbReference type="AlphaFoldDB" id="J9DVR2"/>
<reference evidence="3" key="2">
    <citation type="submission" date="2015-07" db="EMBL/GenBank/DDBJ databases">
        <title>Contrasting host-pathogen interactions and genome evolution in two generalist and specialist microsporidian pathogens of mosquitoes.</title>
        <authorList>
            <consortium name="The Broad Institute Genomics Platform"/>
            <consortium name="The Broad Institute Genome Sequencing Center for Infectious Disease"/>
            <person name="Cuomo C.A."/>
            <person name="Sanscrainte N.D."/>
            <person name="Goldberg J.M."/>
            <person name="Heiman D."/>
            <person name="Young S."/>
            <person name="Zeng Q."/>
            <person name="Becnel J.J."/>
            <person name="Birren B.W."/>
        </authorList>
    </citation>
    <scope>NUCLEOTIDE SEQUENCE [LARGE SCALE GENOMIC DNA]</scope>
    <source>
        <strain evidence="3">USNM 41457</strain>
    </source>
</reference>
<keyword evidence="1" id="KW-0812">Transmembrane</keyword>
<accession>J9DVR2</accession>